<evidence type="ECO:0000313" key="2">
    <source>
        <dbReference type="EMBL" id="QIB33575.1"/>
    </source>
</evidence>
<comment type="similarity">
    <text evidence="1">Belongs to the LamB/PxpA family.</text>
</comment>
<dbReference type="KEGG" id="apra:G3A50_07535"/>
<dbReference type="GO" id="GO:0005975">
    <property type="term" value="P:carbohydrate metabolic process"/>
    <property type="evidence" value="ECO:0007669"/>
    <property type="project" value="InterPro"/>
</dbReference>
<evidence type="ECO:0000313" key="3">
    <source>
        <dbReference type="Proteomes" id="UP000464751"/>
    </source>
</evidence>
<dbReference type="EC" id="3.5.2.9" evidence="1"/>
<comment type="catalytic activity">
    <reaction evidence="1">
        <text>5-oxo-L-proline + ATP + 2 H2O = L-glutamate + ADP + phosphate + H(+)</text>
        <dbReference type="Rhea" id="RHEA:10348"/>
        <dbReference type="ChEBI" id="CHEBI:15377"/>
        <dbReference type="ChEBI" id="CHEBI:15378"/>
        <dbReference type="ChEBI" id="CHEBI:29985"/>
        <dbReference type="ChEBI" id="CHEBI:30616"/>
        <dbReference type="ChEBI" id="CHEBI:43474"/>
        <dbReference type="ChEBI" id="CHEBI:58402"/>
        <dbReference type="ChEBI" id="CHEBI:456216"/>
        <dbReference type="EC" id="3.5.2.9"/>
    </reaction>
</comment>
<dbReference type="Gene3D" id="3.20.20.370">
    <property type="entry name" value="Glycoside hydrolase/deacetylase"/>
    <property type="match status" value="1"/>
</dbReference>
<name>A0A6P1YKC8_9HYPH</name>
<proteinExistence type="inferred from homology"/>
<protein>
    <recommendedName>
        <fullName evidence="1">5-oxoprolinase subunit A</fullName>
        <shortName evidence="1">5-OPase subunit A</shortName>
        <ecNumber evidence="1">3.5.2.9</ecNumber>
    </recommendedName>
    <alternativeName>
        <fullName evidence="1">5-oxoprolinase (ATP-hydrolyzing) subunit A</fullName>
    </alternativeName>
</protein>
<dbReference type="PANTHER" id="PTHR30292">
    <property type="entry name" value="UNCHARACTERIZED PROTEIN YBGL-RELATED"/>
    <property type="match status" value="1"/>
</dbReference>
<keyword evidence="1" id="KW-0378">Hydrolase</keyword>
<dbReference type="SUPFAM" id="SSF88713">
    <property type="entry name" value="Glycoside hydrolase/deacetylase"/>
    <property type="match status" value="1"/>
</dbReference>
<dbReference type="InterPro" id="IPR011330">
    <property type="entry name" value="Glyco_hydro/deAcase_b/a-brl"/>
</dbReference>
<dbReference type="RefSeq" id="WP_163074670.1">
    <property type="nucleotide sequence ID" value="NZ_CP048630.1"/>
</dbReference>
<dbReference type="HAMAP" id="MF_00691">
    <property type="entry name" value="PxpA"/>
    <property type="match status" value="1"/>
</dbReference>
<keyword evidence="1" id="KW-0067">ATP-binding</keyword>
<keyword evidence="1" id="KW-0547">Nucleotide-binding</keyword>
<dbReference type="EMBL" id="CP048630">
    <property type="protein sequence ID" value="QIB33575.1"/>
    <property type="molecule type" value="Genomic_DNA"/>
</dbReference>
<keyword evidence="3" id="KW-1185">Reference proteome</keyword>
<dbReference type="GO" id="GO:0005524">
    <property type="term" value="F:ATP binding"/>
    <property type="evidence" value="ECO:0007669"/>
    <property type="project" value="UniProtKB-UniRule"/>
</dbReference>
<evidence type="ECO:0000256" key="1">
    <source>
        <dbReference type="HAMAP-Rule" id="MF_00691"/>
    </source>
</evidence>
<dbReference type="InterPro" id="IPR005501">
    <property type="entry name" value="LamB/YcsF/PxpA-like"/>
</dbReference>
<dbReference type="NCBIfam" id="NF003814">
    <property type="entry name" value="PRK05406.1-3"/>
    <property type="match status" value="1"/>
</dbReference>
<dbReference type="NCBIfam" id="NF003816">
    <property type="entry name" value="PRK05406.1-5"/>
    <property type="match status" value="1"/>
</dbReference>
<comment type="function">
    <text evidence="1">Catalyzes the cleavage of 5-oxoproline to form L-glutamate coupled to the hydrolysis of ATP to ADP and inorganic phosphate.</text>
</comment>
<dbReference type="CDD" id="cd10787">
    <property type="entry name" value="LamB_YcsF_like"/>
    <property type="match status" value="1"/>
</dbReference>
<dbReference type="AlphaFoldDB" id="A0A6P1YKC8"/>
<comment type="subunit">
    <text evidence="1">Forms a complex composed of PxpA, PxpB and PxpC.</text>
</comment>
<dbReference type="PANTHER" id="PTHR30292:SF0">
    <property type="entry name" value="5-OXOPROLINASE SUBUNIT A"/>
    <property type="match status" value="1"/>
</dbReference>
<dbReference type="GO" id="GO:0017168">
    <property type="term" value="F:5-oxoprolinase (ATP-hydrolyzing) activity"/>
    <property type="evidence" value="ECO:0007669"/>
    <property type="project" value="UniProtKB-UniRule"/>
</dbReference>
<reference evidence="2 3" key="1">
    <citation type="submission" date="2020-02" db="EMBL/GenBank/DDBJ databases">
        <authorList>
            <person name="Li G."/>
        </authorList>
    </citation>
    <scope>NUCLEOTIDE SEQUENCE [LARGE SCALE GENOMIC DNA]</scope>
    <source>
        <strain evidence="2 3">DSM 102029</strain>
    </source>
</reference>
<dbReference type="Pfam" id="PF03746">
    <property type="entry name" value="LamB_YcsF"/>
    <property type="match status" value="1"/>
</dbReference>
<sequence>MSTIDLNSDMGEGFGVYSLGDDDAMLEIVTSANIACGFHAGDPLVMASTLAAAAANGVGVGAHPSFLDLWGFGRRPIMGERPEDVEKHLIYQIGALQALAHSAGQKLQHVKTHGSLGNLANEDADLARAVARAIRAVDRDLVFVVMPGLETERAGEAAGLTVAREVYADRAYADNGNLVSRKLPGAVIHDGDAAATRVLRMVEDGEIVTASGGRLKVKSDTVCVHGDTHGAVDMARRIRARLEGAGIVIRPFGEWLA</sequence>
<dbReference type="Proteomes" id="UP000464751">
    <property type="component" value="Chromosome"/>
</dbReference>
<gene>
    <name evidence="1" type="primary">pxpA</name>
    <name evidence="2" type="ORF">G3A50_07535</name>
</gene>
<organism evidence="2 3">
    <name type="scientific">Ancylobacter pratisalsi</name>
    <dbReference type="NCBI Taxonomy" id="1745854"/>
    <lineage>
        <taxon>Bacteria</taxon>
        <taxon>Pseudomonadati</taxon>
        <taxon>Pseudomonadota</taxon>
        <taxon>Alphaproteobacteria</taxon>
        <taxon>Hyphomicrobiales</taxon>
        <taxon>Xanthobacteraceae</taxon>
        <taxon>Ancylobacter</taxon>
    </lineage>
</organism>
<accession>A0A6P1YKC8</accession>